<dbReference type="InterPro" id="IPR000969">
    <property type="entry name" value="SSRP1/POB3"/>
</dbReference>
<evidence type="ECO:0000259" key="11">
    <source>
        <dbReference type="SMART" id="SM01287"/>
    </source>
</evidence>
<dbReference type="EMBL" id="GL883013">
    <property type="protein sequence ID" value="EGG19873.1"/>
    <property type="molecule type" value="Genomic_DNA"/>
</dbReference>
<feature type="compositionally biased region" description="Acidic residues" evidence="10">
    <location>
        <begin position="465"/>
        <end position="489"/>
    </location>
</feature>
<dbReference type="GO" id="GO:0003677">
    <property type="term" value="F:DNA binding"/>
    <property type="evidence" value="ECO:0007669"/>
    <property type="project" value="InterPro"/>
</dbReference>
<comment type="function">
    <text evidence="9">Component of the FACT complex, a general chromatin factor that acts to reorganize nucleosomes. The FACT complex is involved in multiple processes that require DNA as a template such as mRNA elongation, DNA replication and DNA repair. During transcription elongation the FACT complex acts as a histone chaperone that both destabilizes and restores nucleosomal structure. It facilitates the passage of RNA polymerase II and transcription by promoting the dissociation of one histone H2A-H2B dimer from the nucleosome, then subsequently promotes the reestablishment of the nucleosome following the passage of RNA polymerase II.</text>
</comment>
<dbReference type="Pfam" id="PF21103">
    <property type="entry name" value="PH1_SSRP1-like"/>
    <property type="match status" value="1"/>
</dbReference>
<evidence type="ECO:0000256" key="8">
    <source>
        <dbReference type="ARBA" id="ARBA00023242"/>
    </source>
</evidence>
<dbReference type="AlphaFoldDB" id="F4PX70"/>
<dbReference type="Gene3D" id="2.30.29.150">
    <property type="match status" value="1"/>
</dbReference>
<dbReference type="PANTHER" id="PTHR45849:SF1">
    <property type="entry name" value="FACT COMPLEX SUBUNIT SSRP1"/>
    <property type="match status" value="1"/>
</dbReference>
<dbReference type="InterPro" id="IPR048993">
    <property type="entry name" value="SSRP1-like_PH1"/>
</dbReference>
<dbReference type="Gene3D" id="2.30.29.220">
    <property type="entry name" value="Structure-specific recognition protein (SSRP1)"/>
    <property type="match status" value="1"/>
</dbReference>
<evidence type="ECO:0000313" key="13">
    <source>
        <dbReference type="Proteomes" id="UP000007797"/>
    </source>
</evidence>
<gene>
    <name evidence="12" type="primary">ssrp1</name>
    <name evidence="12" type="ORF">DFA_06976</name>
</gene>
<evidence type="ECO:0000256" key="9">
    <source>
        <dbReference type="RuleBase" id="RU364013"/>
    </source>
</evidence>
<evidence type="ECO:0000256" key="4">
    <source>
        <dbReference type="ARBA" id="ARBA00022763"/>
    </source>
</evidence>
<feature type="region of interest" description="Disordered" evidence="10">
    <location>
        <begin position="457"/>
        <end position="510"/>
    </location>
</feature>
<dbReference type="PANTHER" id="PTHR45849">
    <property type="entry name" value="FACT COMPLEX SUBUNIT SSRP1"/>
    <property type="match status" value="1"/>
</dbReference>
<accession>F4PX70</accession>
<dbReference type="SUPFAM" id="SSF50729">
    <property type="entry name" value="PH domain-like"/>
    <property type="match status" value="1"/>
</dbReference>
<dbReference type="GO" id="GO:0006281">
    <property type="term" value="P:DNA repair"/>
    <property type="evidence" value="ECO:0007669"/>
    <property type="project" value="UniProtKB-KW"/>
</dbReference>
<keyword evidence="2 9" id="KW-0158">Chromosome</keyword>
<name>F4PX70_CACFS</name>
<evidence type="ECO:0000313" key="12">
    <source>
        <dbReference type="EMBL" id="EGG19873.1"/>
    </source>
</evidence>
<dbReference type="InterPro" id="IPR011993">
    <property type="entry name" value="PH-like_dom_sf"/>
</dbReference>
<dbReference type="GO" id="GO:0006260">
    <property type="term" value="P:DNA replication"/>
    <property type="evidence" value="ECO:0007669"/>
    <property type="project" value="UniProtKB-KW"/>
</dbReference>
<dbReference type="InterPro" id="IPR013719">
    <property type="entry name" value="RTT106/SPT16-like_middle_dom"/>
</dbReference>
<keyword evidence="13" id="KW-1185">Reference proteome</keyword>
<proteinExistence type="inferred from homology"/>
<keyword evidence="4 9" id="KW-0227">DNA damage</keyword>
<evidence type="ECO:0000256" key="3">
    <source>
        <dbReference type="ARBA" id="ARBA00022705"/>
    </source>
</evidence>
<keyword evidence="3 9" id="KW-0235">DNA replication</keyword>
<dbReference type="InterPro" id="IPR024954">
    <property type="entry name" value="SSRP1_DD"/>
</dbReference>
<evidence type="ECO:0000256" key="10">
    <source>
        <dbReference type="SAM" id="MobiDB-lite"/>
    </source>
</evidence>
<dbReference type="STRING" id="1054147.F4PX70"/>
<dbReference type="GO" id="GO:0035101">
    <property type="term" value="C:FACT complex"/>
    <property type="evidence" value="ECO:0007669"/>
    <property type="project" value="TreeGrafter"/>
</dbReference>
<dbReference type="GO" id="GO:0042802">
    <property type="term" value="F:identical protein binding"/>
    <property type="evidence" value="ECO:0007669"/>
    <property type="project" value="EnsemblProtists"/>
</dbReference>
<reference evidence="13" key="1">
    <citation type="journal article" date="2011" name="Genome Res.">
        <title>Phylogeny-wide analysis of social amoeba genomes highlights ancient origins for complex intercellular communication.</title>
        <authorList>
            <person name="Heidel A.J."/>
            <person name="Lawal H.M."/>
            <person name="Felder M."/>
            <person name="Schilde C."/>
            <person name="Helps N.R."/>
            <person name="Tunggal B."/>
            <person name="Rivero F."/>
            <person name="John U."/>
            <person name="Schleicher M."/>
            <person name="Eichinger L."/>
            <person name="Platzer M."/>
            <person name="Noegel A.A."/>
            <person name="Schaap P."/>
            <person name="Gloeckner G."/>
        </authorList>
    </citation>
    <scope>NUCLEOTIDE SEQUENCE [LARGE SCALE GENOMIC DNA]</scope>
    <source>
        <strain evidence="13">SH3</strain>
    </source>
</reference>
<feature type="domain" description="Histone chaperone RTT106/FACT complex subunit SPT16-like middle" evidence="11">
    <location>
        <begin position="356"/>
        <end position="454"/>
    </location>
</feature>
<keyword evidence="6 9" id="KW-0804">Transcription</keyword>
<keyword evidence="5 9" id="KW-0805">Transcription regulation</keyword>
<dbReference type="CDD" id="cd13231">
    <property type="entry name" value="PH2_SSRP1-like"/>
    <property type="match status" value="1"/>
</dbReference>
<dbReference type="Proteomes" id="UP000007797">
    <property type="component" value="Unassembled WGS sequence"/>
</dbReference>
<dbReference type="InterPro" id="IPR050454">
    <property type="entry name" value="RTT106/SSRP1_HistChap/FACT"/>
</dbReference>
<dbReference type="OrthoDB" id="498543at2759"/>
<dbReference type="RefSeq" id="XP_004358220.1">
    <property type="nucleotide sequence ID" value="XM_004358163.1"/>
</dbReference>
<evidence type="ECO:0000256" key="2">
    <source>
        <dbReference type="ARBA" id="ARBA00022454"/>
    </source>
</evidence>
<dbReference type="InterPro" id="IPR038167">
    <property type="entry name" value="SSRP1_sf"/>
</dbReference>
<evidence type="ECO:0000256" key="5">
    <source>
        <dbReference type="ARBA" id="ARBA00023015"/>
    </source>
</evidence>
<dbReference type="CDD" id="cd13230">
    <property type="entry name" value="PH1_SSRP1-like"/>
    <property type="match status" value="1"/>
</dbReference>
<dbReference type="Pfam" id="PF08512">
    <property type="entry name" value="Rttp106-like_middle"/>
    <property type="match status" value="1"/>
</dbReference>
<dbReference type="SMART" id="SM01287">
    <property type="entry name" value="Rtt106"/>
    <property type="match status" value="1"/>
</dbReference>
<dbReference type="Gene3D" id="2.30.29.30">
    <property type="entry name" value="Pleckstrin-homology domain (PH domain)/Phosphotyrosine-binding domain (PTB)"/>
    <property type="match status" value="2"/>
</dbReference>
<dbReference type="Pfam" id="PF17292">
    <property type="entry name" value="POB3_N"/>
    <property type="match status" value="1"/>
</dbReference>
<evidence type="ECO:0000256" key="7">
    <source>
        <dbReference type="ARBA" id="ARBA00023204"/>
    </source>
</evidence>
<keyword evidence="7 9" id="KW-0234">DNA repair</keyword>
<dbReference type="OMA" id="QVVTKIF"/>
<protein>
    <recommendedName>
        <fullName evidence="9">FACT complex subunit SSRP1</fullName>
    </recommendedName>
</protein>
<organism evidence="12 13">
    <name type="scientific">Cavenderia fasciculata</name>
    <name type="common">Slime mold</name>
    <name type="synonym">Dictyostelium fasciculatum</name>
    <dbReference type="NCBI Taxonomy" id="261658"/>
    <lineage>
        <taxon>Eukaryota</taxon>
        <taxon>Amoebozoa</taxon>
        <taxon>Evosea</taxon>
        <taxon>Eumycetozoa</taxon>
        <taxon>Dictyostelia</taxon>
        <taxon>Acytosteliales</taxon>
        <taxon>Cavenderiaceae</taxon>
        <taxon>Cavenderia</taxon>
    </lineage>
</organism>
<dbReference type="InterPro" id="IPR035417">
    <property type="entry name" value="SSRP1/POB3_N"/>
</dbReference>
<evidence type="ECO:0000256" key="6">
    <source>
        <dbReference type="ARBA" id="ARBA00023163"/>
    </source>
</evidence>
<dbReference type="KEGG" id="dfa:DFA_06976"/>
<sequence>MSTANNGSTGAFSFNNISLGGRIGGTRGVLKMNNVGLAWKSEAGRSETIQSSEIEAAGWTRMTPKIYQLNLKMKGGASVKFDGFREPDNETLKQFFKENYDIELDNIELSTRGVNFSMVKVNGSIVSFTGSNQKTLFEFPISEISQSIINLSNKNELTMEFHHDSTLDEEDESLVEVRLYNPFSKSLKEDEDNTEDPVKDFQDALLRKSDISQVGKRIAVLENIQLVTPRGRCDVEMYPTFLRLHGKTHDYKVIYNTISKLFQLPKQDQANMYFVISLDPPVRQGKTKYDHLVIQLPKNQEASVELNLTDEAQEKYKDKLSPTMDGTFYVIVRRILTSLTGKNIIVPGNFQSANQFNSIKCSLKANEGDLYPLERSFFFIYKPPTYIKFTDIDFIEFSRAPTSVTGRNAPSSRNFDLGITLKNQTNIQFTNILKEEYENLHNFIQSKGIKVAKQEQAAPMRMLVDEDDSDDDDYEPDEDEESSDDDDAAESSSESSSEEEKKTKKKQKKN</sequence>
<keyword evidence="8 9" id="KW-0539">Nucleus</keyword>
<evidence type="ECO:0000256" key="1">
    <source>
        <dbReference type="ARBA" id="ARBA00010060"/>
    </source>
</evidence>
<dbReference type="FunFam" id="2.30.29.150:FF:000001">
    <property type="entry name" value="Fact complex subunit ssrp1"/>
    <property type="match status" value="1"/>
</dbReference>
<comment type="similarity">
    <text evidence="1 9">Belongs to the SSRP1 family.</text>
</comment>
<dbReference type="Pfam" id="PF03531">
    <property type="entry name" value="SSrecog"/>
    <property type="match status" value="1"/>
</dbReference>
<dbReference type="PRINTS" id="PR00887">
    <property type="entry name" value="SSRCOGNITION"/>
</dbReference>
<dbReference type="GO" id="GO:0031491">
    <property type="term" value="F:nucleosome binding"/>
    <property type="evidence" value="ECO:0007669"/>
    <property type="project" value="TreeGrafter"/>
</dbReference>
<comment type="subcellular location">
    <subcellularLocation>
        <location evidence="9">Nucleus</location>
    </subcellularLocation>
    <subcellularLocation>
        <location evidence="9">Chromosome</location>
    </subcellularLocation>
</comment>
<dbReference type="GO" id="GO:0042393">
    <property type="term" value="F:histone binding"/>
    <property type="evidence" value="ECO:0007669"/>
    <property type="project" value="EnsemblProtists"/>
</dbReference>
<dbReference type="FunFam" id="2.30.29.30:FF:000119">
    <property type="entry name" value="FACT complex subunit SSRP1"/>
    <property type="match status" value="1"/>
</dbReference>
<dbReference type="GeneID" id="14872431"/>